<feature type="chain" id="PRO_5027122802" description="Fimbrial-type adhesion domain-containing protein" evidence="2">
    <location>
        <begin position="41"/>
        <end position="374"/>
    </location>
</feature>
<accession>A0A6J5DL15</accession>
<dbReference type="Pfam" id="PF00419">
    <property type="entry name" value="Fimbrial"/>
    <property type="match status" value="1"/>
</dbReference>
<dbReference type="GO" id="GO:0043709">
    <property type="term" value="P:cell adhesion involved in single-species biofilm formation"/>
    <property type="evidence" value="ECO:0007669"/>
    <property type="project" value="TreeGrafter"/>
</dbReference>
<sequence length="374" mass="36589">MTPAGKLIAALVAVSQTGTYHAIALIAGVAILAMSGHASAADCSGAAQNIVINAPAVINVPANAPVGTLLTSLITVPATNFYTCTPVSGQSNVTGVAFEAAGLTKAGFTVSPGGTLPVLTVFNTSVPGIGIAIAVRPSNGNCGAGPYVDLGGTTATAAIPSPWVGSTCGSTGTATNGGQAQVVLVKTMAGAVAVGTISGVLFQAASVIQQSGKDVVQTGAGAPGLITFSISPVSDVPPSCTTPNVVVPMTTYSVSAFKGVGSTTPPVSFNLAINNCSAGLTSIVYQFSAPGGIANAAAGVIALTTDSTAKQIGLQVTDGNGVPLKYDGTTYSVTGVTSSPGSYVVPLKAAYFQIGSPIVAGNANANLVFSMTYQ</sequence>
<dbReference type="InterPro" id="IPR008966">
    <property type="entry name" value="Adhesion_dom_sf"/>
</dbReference>
<dbReference type="InterPro" id="IPR000259">
    <property type="entry name" value="Adhesion_dom_fimbrial"/>
</dbReference>
<dbReference type="InterPro" id="IPR050263">
    <property type="entry name" value="Bact_Fimbrial_Adh_Pro"/>
</dbReference>
<dbReference type="PANTHER" id="PTHR33420">
    <property type="entry name" value="FIMBRIAL SUBUNIT ELFA-RELATED"/>
    <property type="match status" value="1"/>
</dbReference>
<evidence type="ECO:0000313" key="4">
    <source>
        <dbReference type="EMBL" id="CAB3753566.1"/>
    </source>
</evidence>
<keyword evidence="1 2" id="KW-0732">Signal</keyword>
<organism evidence="4 5">
    <name type="scientific">Paraburkholderia solisilvae</name>
    <dbReference type="NCBI Taxonomy" id="624376"/>
    <lineage>
        <taxon>Bacteria</taxon>
        <taxon>Pseudomonadati</taxon>
        <taxon>Pseudomonadota</taxon>
        <taxon>Betaproteobacteria</taxon>
        <taxon>Burkholderiales</taxon>
        <taxon>Burkholderiaceae</taxon>
        <taxon>Paraburkholderia</taxon>
    </lineage>
</organism>
<feature type="domain" description="Fimbrial-type adhesion" evidence="3">
    <location>
        <begin position="236"/>
        <end position="374"/>
    </location>
</feature>
<dbReference type="GO" id="GO:0009289">
    <property type="term" value="C:pilus"/>
    <property type="evidence" value="ECO:0007669"/>
    <property type="project" value="InterPro"/>
</dbReference>
<gene>
    <name evidence="4" type="ORF">LMG29739_01767</name>
</gene>
<reference evidence="4 5" key="1">
    <citation type="submission" date="2020-04" db="EMBL/GenBank/DDBJ databases">
        <authorList>
            <person name="De Canck E."/>
        </authorList>
    </citation>
    <scope>NUCLEOTIDE SEQUENCE [LARGE SCALE GENOMIC DNA]</scope>
    <source>
        <strain evidence="4 5">LMG 29739</strain>
    </source>
</reference>
<feature type="signal peptide" evidence="2">
    <location>
        <begin position="1"/>
        <end position="40"/>
    </location>
</feature>
<dbReference type="EMBL" id="CADIKF010000010">
    <property type="protein sequence ID" value="CAB3753566.1"/>
    <property type="molecule type" value="Genomic_DNA"/>
</dbReference>
<name>A0A6J5DL15_9BURK</name>
<dbReference type="SUPFAM" id="SSF49401">
    <property type="entry name" value="Bacterial adhesins"/>
    <property type="match status" value="1"/>
</dbReference>
<evidence type="ECO:0000313" key="5">
    <source>
        <dbReference type="Proteomes" id="UP000494329"/>
    </source>
</evidence>
<dbReference type="Proteomes" id="UP000494329">
    <property type="component" value="Unassembled WGS sequence"/>
</dbReference>
<keyword evidence="5" id="KW-1185">Reference proteome</keyword>
<dbReference type="InterPro" id="IPR036937">
    <property type="entry name" value="Adhesion_dom_fimbrial_sf"/>
</dbReference>
<dbReference type="PANTHER" id="PTHR33420:SF3">
    <property type="entry name" value="FIMBRIAL SUBUNIT ELFA"/>
    <property type="match status" value="1"/>
</dbReference>
<proteinExistence type="predicted"/>
<dbReference type="Gene3D" id="2.60.40.1090">
    <property type="entry name" value="Fimbrial-type adhesion domain"/>
    <property type="match status" value="1"/>
</dbReference>
<dbReference type="AlphaFoldDB" id="A0A6J5DL15"/>
<protein>
    <recommendedName>
        <fullName evidence="3">Fimbrial-type adhesion domain-containing protein</fullName>
    </recommendedName>
</protein>
<evidence type="ECO:0000259" key="3">
    <source>
        <dbReference type="Pfam" id="PF00419"/>
    </source>
</evidence>
<evidence type="ECO:0000256" key="2">
    <source>
        <dbReference type="SAM" id="SignalP"/>
    </source>
</evidence>
<evidence type="ECO:0000256" key="1">
    <source>
        <dbReference type="ARBA" id="ARBA00022729"/>
    </source>
</evidence>